<evidence type="ECO:0000256" key="1">
    <source>
        <dbReference type="ARBA" id="ARBA00004167"/>
    </source>
</evidence>
<evidence type="ECO:0000259" key="16">
    <source>
        <dbReference type="Pfam" id="PF03717"/>
    </source>
</evidence>
<feature type="transmembrane region" description="Helical" evidence="14">
    <location>
        <begin position="17"/>
        <end position="37"/>
    </location>
</feature>
<comment type="subcellular location">
    <subcellularLocation>
        <location evidence="14">Cell inner membrane</location>
        <topology evidence="14">Single-pass membrane protein</topology>
    </subcellularLocation>
    <subcellularLocation>
        <location evidence="2">Cell membrane</location>
    </subcellularLocation>
    <subcellularLocation>
        <location evidence="1">Membrane</location>
        <topology evidence="1">Single-pass membrane protein</topology>
    </subcellularLocation>
</comment>
<dbReference type="InterPro" id="IPR012338">
    <property type="entry name" value="Beta-lactam/transpept-like"/>
</dbReference>
<dbReference type="SUPFAM" id="SSF56601">
    <property type="entry name" value="beta-lactamase/transpeptidase-like"/>
    <property type="match status" value="1"/>
</dbReference>
<evidence type="ECO:0000259" key="15">
    <source>
        <dbReference type="Pfam" id="PF00905"/>
    </source>
</evidence>
<proteinExistence type="inferred from homology"/>
<keyword evidence="5 14" id="KW-0121">Carboxypeptidase</keyword>
<keyword evidence="9 14" id="KW-0133">Cell shape</keyword>
<keyword evidence="6 14" id="KW-0645">Protease</keyword>
<comment type="cofactor">
    <cofactor evidence="14">
        <name>Zn(2+)</name>
        <dbReference type="ChEBI" id="CHEBI:29105"/>
    </cofactor>
    <text evidence="14">Binds one Zn(2+) ion per subunit.</text>
</comment>
<dbReference type="InterPro" id="IPR036138">
    <property type="entry name" value="PBP_dimer_sf"/>
</dbReference>
<dbReference type="RefSeq" id="WP_345532885.1">
    <property type="nucleotide sequence ID" value="NZ_BAABLD010000008.1"/>
</dbReference>
<evidence type="ECO:0000256" key="3">
    <source>
        <dbReference type="ARBA" id="ARBA00022475"/>
    </source>
</evidence>
<evidence type="ECO:0000256" key="8">
    <source>
        <dbReference type="ARBA" id="ARBA00022801"/>
    </source>
</evidence>
<dbReference type="NCBIfam" id="TIGR03423">
    <property type="entry name" value="pbp2_mrdA"/>
    <property type="match status" value="1"/>
</dbReference>
<dbReference type="InterPro" id="IPR050515">
    <property type="entry name" value="Beta-lactam/transpept"/>
</dbReference>
<evidence type="ECO:0000256" key="5">
    <source>
        <dbReference type="ARBA" id="ARBA00022645"/>
    </source>
</evidence>
<comment type="pathway">
    <text evidence="14">Cell wall biogenesis; peptidoglycan biosynthesis.</text>
</comment>
<feature type="binding site" evidence="14">
    <location>
        <position position="351"/>
    </location>
    <ligand>
        <name>Zn(2+)</name>
        <dbReference type="ChEBI" id="CHEBI:29105"/>
    </ligand>
</feature>
<feature type="binding site" evidence="14">
    <location>
        <position position="370"/>
    </location>
    <ligand>
        <name>Zn(2+)</name>
        <dbReference type="ChEBI" id="CHEBI:29105"/>
    </ligand>
</feature>
<feature type="active site" description="Acyl-ester intermediate" evidence="14">
    <location>
        <position position="327"/>
    </location>
</feature>
<dbReference type="Pfam" id="PF03717">
    <property type="entry name" value="PBP_dimer"/>
    <property type="match status" value="1"/>
</dbReference>
<dbReference type="InterPro" id="IPR001460">
    <property type="entry name" value="PCN-bd_Tpept"/>
</dbReference>
<dbReference type="Pfam" id="PF00905">
    <property type="entry name" value="Transpeptidase"/>
    <property type="match status" value="1"/>
</dbReference>
<dbReference type="EC" id="3.4.16.4" evidence="14"/>
<evidence type="ECO:0000256" key="9">
    <source>
        <dbReference type="ARBA" id="ARBA00022960"/>
    </source>
</evidence>
<dbReference type="InterPro" id="IPR017790">
    <property type="entry name" value="Penicillin-binding_protein_2"/>
</dbReference>
<evidence type="ECO:0000256" key="4">
    <source>
        <dbReference type="ARBA" id="ARBA00022519"/>
    </source>
</evidence>
<keyword evidence="14" id="KW-0479">Metal-binding</keyword>
<protein>
    <recommendedName>
        <fullName evidence="14">Peptidoglycan D,D-transpeptidase MrdA</fullName>
        <ecNumber evidence="14">3.4.16.4</ecNumber>
    </recommendedName>
    <alternativeName>
        <fullName evidence="14">Penicillin-binding protein 2</fullName>
        <shortName evidence="14">PBP-2</shortName>
    </alternativeName>
</protein>
<dbReference type="InterPro" id="IPR005311">
    <property type="entry name" value="PBP_dimer"/>
</dbReference>
<reference evidence="18" key="1">
    <citation type="journal article" date="2019" name="Int. J. Syst. Evol. Microbiol.">
        <title>The Global Catalogue of Microorganisms (GCM) 10K type strain sequencing project: providing services to taxonomists for standard genome sequencing and annotation.</title>
        <authorList>
            <consortium name="The Broad Institute Genomics Platform"/>
            <consortium name="The Broad Institute Genome Sequencing Center for Infectious Disease"/>
            <person name="Wu L."/>
            <person name="Ma J."/>
        </authorList>
    </citation>
    <scope>NUCLEOTIDE SEQUENCE [LARGE SCALE GENOMIC DNA]</scope>
    <source>
        <strain evidence="18">JCM 18715</strain>
    </source>
</reference>
<comment type="function">
    <text evidence="14">Catalyzes cross-linking of the peptidoglycan cell wall.</text>
</comment>
<evidence type="ECO:0000256" key="7">
    <source>
        <dbReference type="ARBA" id="ARBA00022692"/>
    </source>
</evidence>
<keyword evidence="8 14" id="KW-0378">Hydrolase</keyword>
<dbReference type="HAMAP" id="MF_02081">
    <property type="entry name" value="MrdA_transpept"/>
    <property type="match status" value="1"/>
</dbReference>
<keyword evidence="7 14" id="KW-0812">Transmembrane</keyword>
<organism evidence="17 18">
    <name type="scientific">Viridibacterium curvum</name>
    <dbReference type="NCBI Taxonomy" id="1101404"/>
    <lineage>
        <taxon>Bacteria</taxon>
        <taxon>Pseudomonadati</taxon>
        <taxon>Pseudomonadota</taxon>
        <taxon>Betaproteobacteria</taxon>
        <taxon>Rhodocyclales</taxon>
        <taxon>Rhodocyclaceae</taxon>
        <taxon>Viridibacterium</taxon>
    </lineage>
</organism>
<dbReference type="PANTHER" id="PTHR30627:SF2">
    <property type="entry name" value="PEPTIDOGLYCAN D,D-TRANSPEPTIDASE MRDA"/>
    <property type="match status" value="1"/>
</dbReference>
<comment type="caution">
    <text evidence="17">The sequence shown here is derived from an EMBL/GenBank/DDBJ whole genome shotgun (WGS) entry which is preliminary data.</text>
</comment>
<gene>
    <name evidence="14 17" type="primary">mrdA</name>
    <name evidence="17" type="ORF">GCM10025770_20920</name>
</gene>
<feature type="domain" description="Penicillin-binding protein dimerisation" evidence="16">
    <location>
        <begin position="60"/>
        <end position="235"/>
    </location>
</feature>
<feature type="binding site" evidence="14">
    <location>
        <position position="364"/>
    </location>
    <ligand>
        <name>Zn(2+)</name>
        <dbReference type="ChEBI" id="CHEBI:29105"/>
    </ligand>
</feature>
<dbReference type="Gene3D" id="3.90.1310.10">
    <property type="entry name" value="Penicillin-binding protein 2a (Domain 2)"/>
    <property type="match status" value="1"/>
</dbReference>
<feature type="domain" description="Penicillin-binding protein transpeptidase" evidence="15">
    <location>
        <begin position="268"/>
        <end position="607"/>
    </location>
</feature>
<dbReference type="EMBL" id="BAABLD010000008">
    <property type="protein sequence ID" value="GAA5165423.1"/>
    <property type="molecule type" value="Genomic_DNA"/>
</dbReference>
<evidence type="ECO:0000256" key="11">
    <source>
        <dbReference type="ARBA" id="ARBA00022989"/>
    </source>
</evidence>
<feature type="binding site" evidence="14">
    <location>
        <position position="383"/>
    </location>
    <ligand>
        <name>Zn(2+)</name>
        <dbReference type="ChEBI" id="CHEBI:29105"/>
    </ligand>
</feature>
<keyword evidence="12 14" id="KW-0472">Membrane</keyword>
<keyword evidence="18" id="KW-1185">Reference proteome</keyword>
<dbReference type="SUPFAM" id="SSF56519">
    <property type="entry name" value="Penicillin binding protein dimerisation domain"/>
    <property type="match status" value="1"/>
</dbReference>
<evidence type="ECO:0000256" key="12">
    <source>
        <dbReference type="ARBA" id="ARBA00023136"/>
    </source>
</evidence>
<comment type="similarity">
    <text evidence="14">Belongs to the transpeptidase family. MrdA subfamily.</text>
</comment>
<name>A0ABP9QPL5_9RHOO</name>
<keyword evidence="4 14" id="KW-0997">Cell inner membrane</keyword>
<dbReference type="Gene3D" id="3.40.710.10">
    <property type="entry name" value="DD-peptidase/beta-lactamase superfamily"/>
    <property type="match status" value="1"/>
</dbReference>
<keyword evidence="14" id="KW-0862">Zinc</keyword>
<evidence type="ECO:0000256" key="6">
    <source>
        <dbReference type="ARBA" id="ARBA00022670"/>
    </source>
</evidence>
<keyword evidence="10 14" id="KW-0573">Peptidoglycan synthesis</keyword>
<keyword evidence="13 14" id="KW-0961">Cell wall biogenesis/degradation</keyword>
<evidence type="ECO:0000313" key="17">
    <source>
        <dbReference type="EMBL" id="GAA5165423.1"/>
    </source>
</evidence>
<evidence type="ECO:0000256" key="14">
    <source>
        <dbReference type="HAMAP-Rule" id="MF_02081"/>
    </source>
</evidence>
<accession>A0ABP9QPL5</accession>
<keyword evidence="3 14" id="KW-1003">Cell membrane</keyword>
<dbReference type="Gene3D" id="3.30.1390.30">
    <property type="entry name" value="Penicillin-binding protein 2a, domain 3"/>
    <property type="match status" value="1"/>
</dbReference>
<evidence type="ECO:0000313" key="18">
    <source>
        <dbReference type="Proteomes" id="UP001500547"/>
    </source>
</evidence>
<sequence length="628" mass="69085">MELNAPEQELSRFRARVAVAGVFVLICFGLLVARFVYLQIVKHDYYSTRAEENRISLVPIVPNRGLIVDRNGVILARNYSAYTLEITPSKVRNLEATIDELGEVIDIQAKDRKRFKKLLDESRNFESLPIRNRLSDEEVARFIAHRYRFPGVEIKARLFRQYPHGELGSHALGYIGRINKREAEQIEEDEDRAANYRGTEHIGKTGLEQSYEKYLHGITGFEQVEVDAAGRAVRGLSRTPPVPGDNLVLTLDAELQRIAEDAFGSRRGALVAIEPGTGGVLALVSKPTFDPNLFVDGIDPQNWGALNTSPDKPLLHRAIYSAYPPGSTFKPFMALAALMTGKRTPTQAISDPGYFVFGNNTFRDDKKGGHGSVDMVKSIVVSCDTYYYMLANDMGIDLLSSSIGQFGFGSRTGIDIEGEAEGILPSPAWKKRRFKKPEQQKWYAGETISIGIGQGYNAYTPLQMAHAMATVAAGGVMYKPHIVRYIEDARSGARTVVEPTPIKTIPIQKEHLDVIFKGLVEVNKWGTGARAFAKAEYTAAGKTGTAQVYSLKGAKYEASKIHETLRDHALYIAFAPAEAPKIALAVIVENGGFGAESAAPIARQILDYYLVGKRPAGPAPEQSGAESE</sequence>
<keyword evidence="11 14" id="KW-1133">Transmembrane helix</keyword>
<evidence type="ECO:0000256" key="10">
    <source>
        <dbReference type="ARBA" id="ARBA00022984"/>
    </source>
</evidence>
<comment type="catalytic activity">
    <reaction evidence="14">
        <text>Preferential cleavage: (Ac)2-L-Lys-D-Ala-|-D-Ala. Also transpeptidation of peptidyl-alanyl moieties that are N-acyl substituents of D-alanine.</text>
        <dbReference type="EC" id="3.4.16.4"/>
    </reaction>
</comment>
<dbReference type="Proteomes" id="UP001500547">
    <property type="component" value="Unassembled WGS sequence"/>
</dbReference>
<evidence type="ECO:0000256" key="2">
    <source>
        <dbReference type="ARBA" id="ARBA00004236"/>
    </source>
</evidence>
<dbReference type="PANTHER" id="PTHR30627">
    <property type="entry name" value="PEPTIDOGLYCAN D,D-TRANSPEPTIDASE"/>
    <property type="match status" value="1"/>
</dbReference>
<evidence type="ECO:0000256" key="13">
    <source>
        <dbReference type="ARBA" id="ARBA00023316"/>
    </source>
</evidence>